<dbReference type="AlphaFoldDB" id="A0A9X1QPF6"/>
<dbReference type="EMBL" id="JAKFGM010000003">
    <property type="protein sequence ID" value="MCF2515862.1"/>
    <property type="molecule type" value="Genomic_DNA"/>
</dbReference>
<accession>A0A9X1QPF6</accession>
<name>A0A9X1QPF6_9SPHN</name>
<comment type="caution">
    <text evidence="3">The sequence shown here is derived from an EMBL/GenBank/DDBJ whole genome shotgun (WGS) entry which is preliminary data.</text>
</comment>
<dbReference type="RefSeq" id="WP_235068568.1">
    <property type="nucleotide sequence ID" value="NZ_JAKFGM010000003.1"/>
</dbReference>
<dbReference type="Proteomes" id="UP001139410">
    <property type="component" value="Unassembled WGS sequence"/>
</dbReference>
<protein>
    <recommendedName>
        <fullName evidence="5">Lipoprotein</fullName>
    </recommendedName>
</protein>
<sequence>MKRALIVIAMAVALAGCLAMESPTAVQPSAPGFWFGVWHGFIFPVTFIFSVFTDDVAVYAVPNNGTWYDFGYFIGICFLGVGARSAKRR</sequence>
<keyword evidence="1" id="KW-0812">Transmembrane</keyword>
<evidence type="ECO:0000313" key="3">
    <source>
        <dbReference type="EMBL" id="MCF2515862.1"/>
    </source>
</evidence>
<evidence type="ECO:0000256" key="1">
    <source>
        <dbReference type="SAM" id="Phobius"/>
    </source>
</evidence>
<feature type="chain" id="PRO_5040759406" description="Lipoprotein" evidence="2">
    <location>
        <begin position="20"/>
        <end position="89"/>
    </location>
</feature>
<feature type="signal peptide" evidence="2">
    <location>
        <begin position="1"/>
        <end position="19"/>
    </location>
</feature>
<dbReference type="PROSITE" id="PS51257">
    <property type="entry name" value="PROKAR_LIPOPROTEIN"/>
    <property type="match status" value="1"/>
</dbReference>
<organism evidence="3 4">
    <name type="scientific">Sphingomonas cremea</name>
    <dbReference type="NCBI Taxonomy" id="2904799"/>
    <lineage>
        <taxon>Bacteria</taxon>
        <taxon>Pseudomonadati</taxon>
        <taxon>Pseudomonadota</taxon>
        <taxon>Alphaproteobacteria</taxon>
        <taxon>Sphingomonadales</taxon>
        <taxon>Sphingomonadaceae</taxon>
        <taxon>Sphingomonas</taxon>
    </lineage>
</organism>
<gene>
    <name evidence="3" type="ORF">LVY65_12425</name>
</gene>
<keyword evidence="4" id="KW-1185">Reference proteome</keyword>
<feature type="transmembrane region" description="Helical" evidence="1">
    <location>
        <begin position="65"/>
        <end position="83"/>
    </location>
</feature>
<evidence type="ECO:0000313" key="4">
    <source>
        <dbReference type="Proteomes" id="UP001139410"/>
    </source>
</evidence>
<evidence type="ECO:0008006" key="5">
    <source>
        <dbReference type="Google" id="ProtNLM"/>
    </source>
</evidence>
<keyword evidence="1" id="KW-0472">Membrane</keyword>
<evidence type="ECO:0000256" key="2">
    <source>
        <dbReference type="SAM" id="SignalP"/>
    </source>
</evidence>
<keyword evidence="1" id="KW-1133">Transmembrane helix</keyword>
<keyword evidence="2" id="KW-0732">Signal</keyword>
<proteinExistence type="predicted"/>
<feature type="transmembrane region" description="Helical" evidence="1">
    <location>
        <begin position="35"/>
        <end position="53"/>
    </location>
</feature>
<reference evidence="3" key="1">
    <citation type="submission" date="2022-01" db="EMBL/GenBank/DDBJ databases">
        <authorList>
            <person name="Jo J.-H."/>
            <person name="Im W.-T."/>
        </authorList>
    </citation>
    <scope>NUCLEOTIDE SEQUENCE</scope>
    <source>
        <strain evidence="3">G124</strain>
    </source>
</reference>